<dbReference type="InterPro" id="IPR012349">
    <property type="entry name" value="Split_barrel_FMN-bd"/>
</dbReference>
<dbReference type="SUPFAM" id="SSF50475">
    <property type="entry name" value="FMN-binding split barrel"/>
    <property type="match status" value="1"/>
</dbReference>
<keyword evidence="3" id="KW-1185">Reference proteome</keyword>
<proteinExistence type="predicted"/>
<dbReference type="Pfam" id="PF01243">
    <property type="entry name" value="PNPOx_N"/>
    <property type="match status" value="1"/>
</dbReference>
<evidence type="ECO:0000259" key="1">
    <source>
        <dbReference type="Pfam" id="PF01243"/>
    </source>
</evidence>
<dbReference type="InterPro" id="IPR011576">
    <property type="entry name" value="Pyridox_Oxase_N"/>
</dbReference>
<dbReference type="RefSeq" id="WP_269880509.1">
    <property type="nucleotide sequence ID" value="NZ_JAQAGZ010000003.1"/>
</dbReference>
<evidence type="ECO:0000313" key="2">
    <source>
        <dbReference type="EMBL" id="MCZ8512122.1"/>
    </source>
</evidence>
<dbReference type="PANTHER" id="PTHR39336">
    <property type="entry name" value="PYRIDOXAMINE PHOSPHATE OXIDASE FAMILY PROTEIN (AFU_ORTHOLOGUE AFUA_6G11440)"/>
    <property type="match status" value="1"/>
</dbReference>
<organism evidence="2 3">
    <name type="scientific">Paenibacillus gyeongsangnamensis</name>
    <dbReference type="NCBI Taxonomy" id="3388067"/>
    <lineage>
        <taxon>Bacteria</taxon>
        <taxon>Bacillati</taxon>
        <taxon>Bacillota</taxon>
        <taxon>Bacilli</taxon>
        <taxon>Bacillales</taxon>
        <taxon>Paenibacillaceae</taxon>
        <taxon>Paenibacillus</taxon>
    </lineage>
</organism>
<dbReference type="PANTHER" id="PTHR39336:SF1">
    <property type="entry name" value="PYRIDOXAMINE PHOSPHATE OXIDASE FAMILY PROTEIN (AFU_ORTHOLOGUE AFUA_6G11440)"/>
    <property type="match status" value="1"/>
</dbReference>
<dbReference type="EMBL" id="JAQAGZ010000003">
    <property type="protein sequence ID" value="MCZ8512122.1"/>
    <property type="molecule type" value="Genomic_DNA"/>
</dbReference>
<name>A0ABT4Q5Q3_9BACL</name>
<feature type="domain" description="Pyridoxamine 5'-phosphate oxidase N-terminal" evidence="1">
    <location>
        <begin position="9"/>
        <end position="131"/>
    </location>
</feature>
<reference evidence="2 3" key="1">
    <citation type="submission" date="2022-12" db="EMBL/GenBank/DDBJ databases">
        <title>Draft genome sequence of Paenibacillus sp. dW9.</title>
        <authorList>
            <person name="Choi E.-W."/>
            <person name="Kim D.-U."/>
        </authorList>
    </citation>
    <scope>NUCLEOTIDE SEQUENCE [LARGE SCALE GENOMIC DNA]</scope>
    <source>
        <strain evidence="3">dW9</strain>
    </source>
</reference>
<sequence>MGKLFSELGPEHVAFIEKQRMFFVASAPLAGEGHVNLSPKGYDAFRILSAAEVAYLDLTGSGNETSAHVQENGRITLMFMAMEGAPMILRLYGKGSVYLPGSPDWERLRPRFPDIPGARQIVAVQLHAVKTSCGFSVPYYSYDGDRDTLKEWAARKSDDALAAYRREKNAVSMDGLTIPLVSDALE</sequence>
<dbReference type="Proteomes" id="UP001527882">
    <property type="component" value="Unassembled WGS sequence"/>
</dbReference>
<gene>
    <name evidence="2" type="ORF">O9H85_06710</name>
</gene>
<protein>
    <submittedName>
        <fullName evidence="2">Pyridoxamine 5'-phosphate oxidase family protein</fullName>
    </submittedName>
</protein>
<dbReference type="Gene3D" id="2.30.110.10">
    <property type="entry name" value="Electron Transport, Fmn-binding Protein, Chain A"/>
    <property type="match status" value="1"/>
</dbReference>
<evidence type="ECO:0000313" key="3">
    <source>
        <dbReference type="Proteomes" id="UP001527882"/>
    </source>
</evidence>
<comment type="caution">
    <text evidence="2">The sequence shown here is derived from an EMBL/GenBank/DDBJ whole genome shotgun (WGS) entry which is preliminary data.</text>
</comment>
<accession>A0ABT4Q5Q3</accession>